<feature type="transmembrane region" description="Helical" evidence="1">
    <location>
        <begin position="48"/>
        <end position="69"/>
    </location>
</feature>
<organism evidence="2">
    <name type="scientific">Siphoviridae sp. ct5jB2</name>
    <dbReference type="NCBI Taxonomy" id="2825337"/>
    <lineage>
        <taxon>Viruses</taxon>
        <taxon>Duplodnaviria</taxon>
        <taxon>Heunggongvirae</taxon>
        <taxon>Uroviricota</taxon>
        <taxon>Caudoviricetes</taxon>
    </lineage>
</organism>
<sequence>MIKYRKFIYCLILGVIFLGAIVPFGAQFWLPFFKQDAFTNGAEVWNQYVSIILGIIATILSIVSLKMCFSSEEASNKAEKRTEVLWNEIKGKLENISLKQDVLRDTVRQNNLNSQTKTIEADNPNWKPADKNTQTNMIVDEEI</sequence>
<feature type="transmembrane region" description="Helical" evidence="1">
    <location>
        <begin position="7"/>
        <end position="28"/>
    </location>
</feature>
<keyword evidence="1" id="KW-0812">Transmembrane</keyword>
<evidence type="ECO:0000256" key="1">
    <source>
        <dbReference type="SAM" id="Phobius"/>
    </source>
</evidence>
<reference evidence="2" key="1">
    <citation type="journal article" date="2021" name="Proc. Natl. Acad. Sci. U.S.A.">
        <title>A Catalog of Tens of Thousands of Viruses from Human Metagenomes Reveals Hidden Associations with Chronic Diseases.</title>
        <authorList>
            <person name="Tisza M.J."/>
            <person name="Buck C.B."/>
        </authorList>
    </citation>
    <scope>NUCLEOTIDE SEQUENCE</scope>
    <source>
        <strain evidence="2">Ct5jB2</strain>
    </source>
</reference>
<accession>A0A8S5TTJ4</accession>
<keyword evidence="1" id="KW-0472">Membrane</keyword>
<proteinExistence type="predicted"/>
<name>A0A8S5TTJ4_9CAUD</name>
<dbReference type="EMBL" id="BK015927">
    <property type="protein sequence ID" value="DAF85532.1"/>
    <property type="molecule type" value="Genomic_DNA"/>
</dbReference>
<evidence type="ECO:0000313" key="2">
    <source>
        <dbReference type="EMBL" id="DAF85532.1"/>
    </source>
</evidence>
<protein>
    <submittedName>
        <fullName evidence="2">SMODS and SLOG-associating 2TM effector domain family 4</fullName>
    </submittedName>
</protein>
<keyword evidence="1" id="KW-1133">Transmembrane helix</keyword>